<dbReference type="PATRIC" id="fig|157733.3.peg.2957"/>
<dbReference type="GO" id="GO:0004777">
    <property type="term" value="F:succinate-semialdehyde dehydrogenase (NAD+) activity"/>
    <property type="evidence" value="ECO:0007669"/>
    <property type="project" value="TreeGrafter"/>
</dbReference>
<dbReference type="GO" id="GO:0005829">
    <property type="term" value="C:cytosol"/>
    <property type="evidence" value="ECO:0007669"/>
    <property type="project" value="TreeGrafter"/>
</dbReference>
<name>A0A0J6CQ79_9BACL</name>
<dbReference type="InterPro" id="IPR015590">
    <property type="entry name" value="Aldehyde_DH_dom"/>
</dbReference>
<evidence type="ECO:0000256" key="1">
    <source>
        <dbReference type="ARBA" id="ARBA00004921"/>
    </source>
</evidence>
<dbReference type="EMBL" id="LELK01000001">
    <property type="protein sequence ID" value="KMM38416.1"/>
    <property type="molecule type" value="Genomic_DNA"/>
</dbReference>
<evidence type="ECO:0000256" key="3">
    <source>
        <dbReference type="ARBA" id="ARBA00023002"/>
    </source>
</evidence>
<dbReference type="InterPro" id="IPR016161">
    <property type="entry name" value="Ald_DH/histidinol_DH"/>
</dbReference>
<protein>
    <submittedName>
        <fullName evidence="7">Aldehyde dehydrogenase</fullName>
    </submittedName>
</protein>
<dbReference type="GO" id="GO:0009450">
    <property type="term" value="P:gamma-aminobutyric acid catabolic process"/>
    <property type="evidence" value="ECO:0007669"/>
    <property type="project" value="TreeGrafter"/>
</dbReference>
<evidence type="ECO:0000259" key="6">
    <source>
        <dbReference type="Pfam" id="PF00171"/>
    </source>
</evidence>
<dbReference type="InterPro" id="IPR016162">
    <property type="entry name" value="Ald_DH_N"/>
</dbReference>
<comment type="pathway">
    <text evidence="1">Carbohydrate degradation.</text>
</comment>
<dbReference type="SUPFAM" id="SSF53720">
    <property type="entry name" value="ALDH-like"/>
    <property type="match status" value="1"/>
</dbReference>
<sequence>MNSYQIYINGQFTKSNSEEMIDVINPATEEVISRIPKGDEKDVERAIEAAKSSQQDWEHKPSIERAEYLTTIANKIEDRKDTFIRMLTEENGKTTDASKAEVELTIDYFRYMAGWARRYEGEVLQSDRPNENILVFKKPIGIVGGIVPWNFPMFIFARKVAPAFVTGCPIIIKPSQYTPNTACELASIIHEAGVPKGVFNLITGKGSDIGTPLASSPDIAMISLTGSYPAGSKVMEAAAKNITKVNLELGGKAPAIVTKHANVDLAVEKITTSRITNNGQACTNAERVYVHEDVAEEFISKITETFKDTKVGDSLNEEGCDIGPLANEQQIDSVEEMVNNAVKAGAVVKTGGKRIDRDKGFFFEPTVLTDVSQDMNVIQEEIFGPVLPIVVYSDFDKVLEAANDTNYGLSSSIFSDNMHEVMKASNVLRYGETFVNRENFEAVQGFHAGMGQSGIGGADGKHGLNEYLSTHVIYMEYDQNIK</sequence>
<dbReference type="GO" id="GO:0004030">
    <property type="term" value="F:aldehyde dehydrogenase [NAD(P)+] activity"/>
    <property type="evidence" value="ECO:0007669"/>
    <property type="project" value="UniProtKB-ARBA"/>
</dbReference>
<dbReference type="AlphaFoldDB" id="A0A0J6CQ79"/>
<comment type="caution">
    <text evidence="7">The sequence shown here is derived from an EMBL/GenBank/DDBJ whole genome shotgun (WGS) entry which is preliminary data.</text>
</comment>
<dbReference type="FunFam" id="3.40.605.10:FF:000022">
    <property type="entry name" value="Aldehyde dehydrogenase A"/>
    <property type="match status" value="1"/>
</dbReference>
<dbReference type="Gene3D" id="3.40.309.10">
    <property type="entry name" value="Aldehyde Dehydrogenase, Chain A, domain 2"/>
    <property type="match status" value="1"/>
</dbReference>
<keyword evidence="3 5" id="KW-0560">Oxidoreductase</keyword>
<evidence type="ECO:0000256" key="2">
    <source>
        <dbReference type="ARBA" id="ARBA00009986"/>
    </source>
</evidence>
<dbReference type="PANTHER" id="PTHR43353:SF5">
    <property type="entry name" value="SUCCINATE-SEMIALDEHYDE DEHYDROGENASE, MITOCHONDRIAL"/>
    <property type="match status" value="1"/>
</dbReference>
<dbReference type="InterPro" id="IPR016163">
    <property type="entry name" value="Ald_DH_C"/>
</dbReference>
<dbReference type="GO" id="GO:0016052">
    <property type="term" value="P:carbohydrate catabolic process"/>
    <property type="evidence" value="ECO:0007669"/>
    <property type="project" value="UniProtKB-ARBA"/>
</dbReference>
<feature type="active site" evidence="4">
    <location>
        <position position="248"/>
    </location>
</feature>
<proteinExistence type="inferred from homology"/>
<dbReference type="STRING" id="157733.AB986_03695"/>
<feature type="domain" description="Aldehyde dehydrogenase" evidence="6">
    <location>
        <begin position="12"/>
        <end position="471"/>
    </location>
</feature>
<comment type="similarity">
    <text evidence="2 5">Belongs to the aldehyde dehydrogenase family.</text>
</comment>
<reference evidence="7" key="1">
    <citation type="submission" date="2015-06" db="EMBL/GenBank/DDBJ databases">
        <authorList>
            <person name="Liu B."/>
            <person name="Wang J."/>
            <person name="Zhu Y."/>
            <person name="Liu G."/>
            <person name="Chen Q."/>
            <person name="Zheng C."/>
            <person name="Che J."/>
            <person name="Ge C."/>
            <person name="Shi H."/>
            <person name="Pan Z."/>
            <person name="Liu X."/>
        </authorList>
    </citation>
    <scope>NUCLEOTIDE SEQUENCE [LARGE SCALE GENOMIC DNA]</scope>
    <source>
        <strain evidence="7">DSM 16346</strain>
    </source>
</reference>
<dbReference type="InterPro" id="IPR050740">
    <property type="entry name" value="Aldehyde_DH_Superfamily"/>
</dbReference>
<dbReference type="GO" id="GO:0042802">
    <property type="term" value="F:identical protein binding"/>
    <property type="evidence" value="ECO:0007669"/>
    <property type="project" value="UniProtKB-ARBA"/>
</dbReference>
<dbReference type="PROSITE" id="PS00687">
    <property type="entry name" value="ALDEHYDE_DEHYDR_GLU"/>
    <property type="match status" value="1"/>
</dbReference>
<evidence type="ECO:0000313" key="8">
    <source>
        <dbReference type="Proteomes" id="UP000035996"/>
    </source>
</evidence>
<evidence type="ECO:0000256" key="4">
    <source>
        <dbReference type="PROSITE-ProRule" id="PRU10007"/>
    </source>
</evidence>
<dbReference type="RefSeq" id="WP_048309527.1">
    <property type="nucleotide sequence ID" value="NZ_CP119526.1"/>
</dbReference>
<dbReference type="NCBIfam" id="NF007497">
    <property type="entry name" value="PRK10090.1"/>
    <property type="match status" value="1"/>
</dbReference>
<evidence type="ECO:0000256" key="5">
    <source>
        <dbReference type="RuleBase" id="RU003345"/>
    </source>
</evidence>
<dbReference type="Pfam" id="PF00171">
    <property type="entry name" value="Aldedh"/>
    <property type="match status" value="1"/>
</dbReference>
<dbReference type="Proteomes" id="UP000035996">
    <property type="component" value="Unassembled WGS sequence"/>
</dbReference>
<dbReference type="PANTHER" id="PTHR43353">
    <property type="entry name" value="SUCCINATE-SEMIALDEHYDE DEHYDROGENASE, MITOCHONDRIAL"/>
    <property type="match status" value="1"/>
</dbReference>
<dbReference type="Gene3D" id="3.40.605.10">
    <property type="entry name" value="Aldehyde Dehydrogenase, Chain A, domain 1"/>
    <property type="match status" value="1"/>
</dbReference>
<dbReference type="InterPro" id="IPR029510">
    <property type="entry name" value="Ald_DH_CS_GLU"/>
</dbReference>
<dbReference type="CDD" id="cd07088">
    <property type="entry name" value="ALDH_LactADH-AldA"/>
    <property type="match status" value="1"/>
</dbReference>
<accession>A0A0J6CQ79</accession>
<organism evidence="7 8">
    <name type="scientific">Guptibacillus hwajinpoensis</name>
    <dbReference type="NCBI Taxonomy" id="208199"/>
    <lineage>
        <taxon>Bacteria</taxon>
        <taxon>Bacillati</taxon>
        <taxon>Bacillota</taxon>
        <taxon>Bacilli</taxon>
        <taxon>Bacillales</taxon>
        <taxon>Guptibacillaceae</taxon>
        <taxon>Guptibacillus</taxon>
    </lineage>
</organism>
<keyword evidence="8" id="KW-1185">Reference proteome</keyword>
<dbReference type="FunFam" id="3.40.309.10:FF:000009">
    <property type="entry name" value="Aldehyde dehydrogenase A"/>
    <property type="match status" value="1"/>
</dbReference>
<evidence type="ECO:0000313" key="7">
    <source>
        <dbReference type="EMBL" id="KMM38416.1"/>
    </source>
</evidence>
<dbReference type="OrthoDB" id="9762913at2"/>
<gene>
    <name evidence="7" type="ORF">AB986_03695</name>
</gene>